<dbReference type="Proteomes" id="UP001329430">
    <property type="component" value="Chromosome 2"/>
</dbReference>
<name>A0AAN7VNP5_9COLE</name>
<sequence>MVRTKLEEFLKELYQSNWTNTIFDTGKPKKLIYEHHSLVKSHFGHLLPTHHIMIHYPSIIRKMGPLIHLWCMRFEAKHGYFKDLVNKLKKFKNLPKTLAERHQMFMHHSWVEKKNEN</sequence>
<reference evidence="1 2" key="1">
    <citation type="journal article" date="2024" name="Insects">
        <title>An Improved Chromosome-Level Genome Assembly of the Firefly Pyrocoelia pectoralis.</title>
        <authorList>
            <person name="Fu X."/>
            <person name="Meyer-Rochow V.B."/>
            <person name="Ballantyne L."/>
            <person name="Zhu X."/>
        </authorList>
    </citation>
    <scope>NUCLEOTIDE SEQUENCE [LARGE SCALE GENOMIC DNA]</scope>
    <source>
        <strain evidence="1">XCY_ONT2</strain>
    </source>
</reference>
<dbReference type="EMBL" id="JAVRBK010000002">
    <property type="protein sequence ID" value="KAK5648401.1"/>
    <property type="molecule type" value="Genomic_DNA"/>
</dbReference>
<keyword evidence="2" id="KW-1185">Reference proteome</keyword>
<protein>
    <submittedName>
        <fullName evidence="1">Uncharacterized protein</fullName>
    </submittedName>
</protein>
<gene>
    <name evidence="1" type="ORF">RI129_003293</name>
</gene>
<proteinExistence type="predicted"/>
<organism evidence="1 2">
    <name type="scientific">Pyrocoelia pectoralis</name>
    <dbReference type="NCBI Taxonomy" id="417401"/>
    <lineage>
        <taxon>Eukaryota</taxon>
        <taxon>Metazoa</taxon>
        <taxon>Ecdysozoa</taxon>
        <taxon>Arthropoda</taxon>
        <taxon>Hexapoda</taxon>
        <taxon>Insecta</taxon>
        <taxon>Pterygota</taxon>
        <taxon>Neoptera</taxon>
        <taxon>Endopterygota</taxon>
        <taxon>Coleoptera</taxon>
        <taxon>Polyphaga</taxon>
        <taxon>Elateriformia</taxon>
        <taxon>Elateroidea</taxon>
        <taxon>Lampyridae</taxon>
        <taxon>Lampyrinae</taxon>
        <taxon>Pyrocoelia</taxon>
    </lineage>
</organism>
<comment type="caution">
    <text evidence="1">The sequence shown here is derived from an EMBL/GenBank/DDBJ whole genome shotgun (WGS) entry which is preliminary data.</text>
</comment>
<evidence type="ECO:0000313" key="2">
    <source>
        <dbReference type="Proteomes" id="UP001329430"/>
    </source>
</evidence>
<dbReference type="AlphaFoldDB" id="A0AAN7VNP5"/>
<evidence type="ECO:0000313" key="1">
    <source>
        <dbReference type="EMBL" id="KAK5648401.1"/>
    </source>
</evidence>
<accession>A0AAN7VNP5</accession>